<evidence type="ECO:0000256" key="8">
    <source>
        <dbReference type="SAM" id="Phobius"/>
    </source>
</evidence>
<reference evidence="9 10" key="1">
    <citation type="submission" date="2023-12" db="EMBL/GenBank/DDBJ databases">
        <title>the genome sequence of Hyalangium sp. s54d21.</title>
        <authorList>
            <person name="Zhang X."/>
        </authorList>
    </citation>
    <scope>NUCLEOTIDE SEQUENCE [LARGE SCALE GENOMIC DNA]</scope>
    <source>
        <strain evidence="10">s54d21</strain>
    </source>
</reference>
<feature type="transmembrane region" description="Helical" evidence="8">
    <location>
        <begin position="113"/>
        <end position="132"/>
    </location>
</feature>
<dbReference type="Gene3D" id="3.40.50.12790">
    <property type="entry name" value="FHIPEP family, domain 4"/>
    <property type="match status" value="1"/>
</dbReference>
<evidence type="ECO:0000256" key="6">
    <source>
        <dbReference type="ARBA" id="ARBA00023136"/>
    </source>
</evidence>
<dbReference type="Pfam" id="PF00771">
    <property type="entry name" value="FHIPEP"/>
    <property type="match status" value="1"/>
</dbReference>
<dbReference type="PROSITE" id="PS00994">
    <property type="entry name" value="FHIPEP"/>
    <property type="match status" value="1"/>
</dbReference>
<evidence type="ECO:0000313" key="9">
    <source>
        <dbReference type="EMBL" id="MDY7228619.1"/>
    </source>
</evidence>
<dbReference type="PRINTS" id="PR00949">
    <property type="entry name" value="TYPE3IMAPROT"/>
</dbReference>
<evidence type="ECO:0000256" key="1">
    <source>
        <dbReference type="ARBA" id="ARBA00004651"/>
    </source>
</evidence>
<evidence type="ECO:0000256" key="4">
    <source>
        <dbReference type="ARBA" id="ARBA00022692"/>
    </source>
</evidence>
<organism evidence="9 10">
    <name type="scientific">Hyalangium rubrum</name>
    <dbReference type="NCBI Taxonomy" id="3103134"/>
    <lineage>
        <taxon>Bacteria</taxon>
        <taxon>Pseudomonadati</taxon>
        <taxon>Myxococcota</taxon>
        <taxon>Myxococcia</taxon>
        <taxon>Myxococcales</taxon>
        <taxon>Cystobacterineae</taxon>
        <taxon>Archangiaceae</taxon>
        <taxon>Hyalangium</taxon>
    </lineage>
</organism>
<dbReference type="PANTHER" id="PTHR30161:SF1">
    <property type="entry name" value="FLAGELLAR BIOSYNTHESIS PROTEIN FLHA-RELATED"/>
    <property type="match status" value="1"/>
</dbReference>
<dbReference type="Gene3D" id="1.10.8.540">
    <property type="entry name" value="FHIPEP family, domain 3"/>
    <property type="match status" value="1"/>
</dbReference>
<keyword evidence="6 8" id="KW-0472">Membrane</keyword>
<keyword evidence="10" id="KW-1185">Reference proteome</keyword>
<comment type="similarity">
    <text evidence="2">Belongs to the FHIPEP (flagella/HR/invasion proteins export pore) family.</text>
</comment>
<sequence length="691" mass="72943">MKQLVQILLKARKSSDVVLAVAMAAVLGALIIPLPPAVLDLGLAINLAAAVALLVAALYAQDALKVTAFPTLLLFTTLFRLALNVSSTRLALAEGHAGEVIQAFGEFVVRGDYVVGAVLFAILTLVQFLVVAKGAERVAEVSARFTLDAMPGKQMSIDADLRAGAIDQAQARQRRRNLERESQMFGAMDGAMKFVKGDVIAGLVIVAVNLLGGTAIGVLQQGMSLSEAAATFALIAIGDGLVSQIPSLCIAVAAGLVVTRVASEKEEDSLGSEIGSQFFGQSRALWVVAGLCGALSLMPGMPFLTFLGLGALLGGLAHVLTHLKKAVAEKEARVEKEAQSSAEGSDAGAAPASAAAPVGVSPLTLDLAPDLTPLAQEQGGAFVHQQLNQLRDEVFYELGVRVPGIRVRTHAAYLPAGGYAILVDEVPAGTGQVVPGTLYALSPPDELSFLDVPLEPATDPATGKPISRLAESGRTRLEMAQVPMKRPSELIIHHFQSILRARAASLLGVQEVQGLLEGLEAQAPMLVKEALQKVPLPLLAEVLRKLLQERVSIRNMRAILEALVSPTTEGDATALAERCRQALHRYLSHRFAPSGPLFAYLVDPEVEESLRGTGPRGPAPDPERVAEILEGVRRIATEGKAVLLTAPDVRRTLRRLIEGAFPEVAVLTYGELDVDLQIRPLGRLAPVPVTA</sequence>
<evidence type="ECO:0000256" key="5">
    <source>
        <dbReference type="ARBA" id="ARBA00022989"/>
    </source>
</evidence>
<dbReference type="InterPro" id="IPR042194">
    <property type="entry name" value="FHIPEP_1"/>
</dbReference>
<feature type="compositionally biased region" description="Low complexity" evidence="7">
    <location>
        <begin position="339"/>
        <end position="353"/>
    </location>
</feature>
<dbReference type="InterPro" id="IPR042193">
    <property type="entry name" value="FHIPEP_3"/>
</dbReference>
<feature type="region of interest" description="Disordered" evidence="7">
    <location>
        <begin position="334"/>
        <end position="353"/>
    </location>
</feature>
<feature type="transmembrane region" description="Helical" evidence="8">
    <location>
        <begin position="278"/>
        <end position="297"/>
    </location>
</feature>
<dbReference type="InterPro" id="IPR025505">
    <property type="entry name" value="FHIPEP_CS"/>
</dbReference>
<keyword evidence="9" id="KW-0969">Cilium</keyword>
<dbReference type="PIRSF" id="PIRSF005419">
    <property type="entry name" value="FlhA"/>
    <property type="match status" value="1"/>
</dbReference>
<name>A0ABU5H566_9BACT</name>
<dbReference type="RefSeq" id="WP_321547341.1">
    <property type="nucleotide sequence ID" value="NZ_JAXIVS010000006.1"/>
</dbReference>
<gene>
    <name evidence="9" type="ORF">SYV04_19510</name>
</gene>
<accession>A0ABU5H566</accession>
<feature type="transmembrane region" description="Helical" evidence="8">
    <location>
        <begin position="41"/>
        <end position="60"/>
    </location>
</feature>
<evidence type="ECO:0000313" key="10">
    <source>
        <dbReference type="Proteomes" id="UP001291309"/>
    </source>
</evidence>
<dbReference type="Proteomes" id="UP001291309">
    <property type="component" value="Unassembled WGS sequence"/>
</dbReference>
<dbReference type="PANTHER" id="PTHR30161">
    <property type="entry name" value="FLAGELLAR EXPORT PROTEIN, MEMBRANE FLHA SUBUNIT-RELATED"/>
    <property type="match status" value="1"/>
</dbReference>
<keyword evidence="3" id="KW-1003">Cell membrane</keyword>
<evidence type="ECO:0000256" key="3">
    <source>
        <dbReference type="ARBA" id="ARBA00022475"/>
    </source>
</evidence>
<keyword evidence="9" id="KW-0966">Cell projection</keyword>
<proteinExistence type="inferred from homology"/>
<keyword evidence="5 8" id="KW-1133">Transmembrane helix</keyword>
<comment type="caution">
    <text evidence="9">The sequence shown here is derived from an EMBL/GenBank/DDBJ whole genome shotgun (WGS) entry which is preliminary data.</text>
</comment>
<keyword evidence="4 8" id="KW-0812">Transmembrane</keyword>
<feature type="transmembrane region" description="Helical" evidence="8">
    <location>
        <begin position="231"/>
        <end position="258"/>
    </location>
</feature>
<evidence type="ECO:0000256" key="2">
    <source>
        <dbReference type="ARBA" id="ARBA00008835"/>
    </source>
</evidence>
<keyword evidence="9" id="KW-0282">Flagellum</keyword>
<protein>
    <submittedName>
        <fullName evidence="9">Flagellar biosynthesis protein FlhA</fullName>
    </submittedName>
</protein>
<evidence type="ECO:0000256" key="7">
    <source>
        <dbReference type="SAM" id="MobiDB-lite"/>
    </source>
</evidence>
<feature type="transmembrane region" description="Helical" evidence="8">
    <location>
        <begin position="199"/>
        <end position="219"/>
    </location>
</feature>
<feature type="transmembrane region" description="Helical" evidence="8">
    <location>
        <begin position="72"/>
        <end position="93"/>
    </location>
</feature>
<dbReference type="EMBL" id="JAXIVS010000006">
    <property type="protein sequence ID" value="MDY7228619.1"/>
    <property type="molecule type" value="Genomic_DNA"/>
</dbReference>
<dbReference type="InterPro" id="IPR001712">
    <property type="entry name" value="T3SS_FHIPEP"/>
</dbReference>
<comment type="subcellular location">
    <subcellularLocation>
        <location evidence="1">Cell membrane</location>
        <topology evidence="1">Multi-pass membrane protein</topology>
    </subcellularLocation>
</comment>
<feature type="transmembrane region" description="Helical" evidence="8">
    <location>
        <begin position="17"/>
        <end position="35"/>
    </location>
</feature>
<dbReference type="Gene3D" id="3.40.30.60">
    <property type="entry name" value="FHIPEP family, domain 1"/>
    <property type="match status" value="1"/>
</dbReference>
<dbReference type="InterPro" id="IPR042196">
    <property type="entry name" value="FHIPEP_4"/>
</dbReference>